<dbReference type="InterPro" id="IPR015424">
    <property type="entry name" value="PyrdxlP-dep_Trfase"/>
</dbReference>
<protein>
    <recommendedName>
        <fullName evidence="6">Aminotransferase</fullName>
        <ecNumber evidence="6">2.6.1.-</ecNumber>
    </recommendedName>
</protein>
<evidence type="ECO:0000313" key="9">
    <source>
        <dbReference type="Proteomes" id="UP000301751"/>
    </source>
</evidence>
<dbReference type="AlphaFoldDB" id="A0A480AQG2"/>
<dbReference type="GO" id="GO:0030170">
    <property type="term" value="F:pyridoxal phosphate binding"/>
    <property type="evidence" value="ECO:0007669"/>
    <property type="project" value="InterPro"/>
</dbReference>
<proteinExistence type="inferred from homology"/>
<evidence type="ECO:0000256" key="6">
    <source>
        <dbReference type="RuleBase" id="RU000481"/>
    </source>
</evidence>
<sequence length="394" mass="41370">MRTASILDRVAGLGSDKWRVHFRARQMIASGEPVILLTIGEPDQPTPDDLIAATHRALQAGRTGYSNGRGEARVLQALAAKYSARSGRTVGTDQFIWVPGTQSALYLLLTGLVEAGDEVLVADPCYATYHGLVRATGAVTVPVALRQDRGFRLDADDLARAVTPATRLIFLNSPHNPTGAVLTRDDIRAIGAVARAHDLWILSDEVYEALIFGGGASFASPFDEADLADRTVVASSLSKSHAAPGFRAGWAGGPAAFISRLLPLAESMLFGAQPFIADMATEALSRDFAITAQMRDAYARRAALVAEVLGAVPGLRVHAPQAGMFVMLSVDGLGLDGEAFADRLLTEAQVAVMPGAAFGAAAAGMVRMSLTVPDAALAEGCARLAALARRLAAR</sequence>
<dbReference type="InterPro" id="IPR004839">
    <property type="entry name" value="Aminotransferase_I/II_large"/>
</dbReference>
<dbReference type="PANTHER" id="PTHR46383">
    <property type="entry name" value="ASPARTATE AMINOTRANSFERASE"/>
    <property type="match status" value="1"/>
</dbReference>
<comment type="caution">
    <text evidence="8">The sequence shown here is derived from an EMBL/GenBank/DDBJ whole genome shotgun (WGS) entry which is preliminary data.</text>
</comment>
<dbReference type="InterPro" id="IPR015422">
    <property type="entry name" value="PyrdxlP-dep_Trfase_small"/>
</dbReference>
<evidence type="ECO:0000313" key="8">
    <source>
        <dbReference type="EMBL" id="GCL61925.1"/>
    </source>
</evidence>
<dbReference type="Gene3D" id="3.40.640.10">
    <property type="entry name" value="Type I PLP-dependent aspartate aminotransferase-like (Major domain)"/>
    <property type="match status" value="1"/>
</dbReference>
<keyword evidence="3 6" id="KW-0032">Aminotransferase</keyword>
<gene>
    <name evidence="8" type="ORF">AQPW35_10060</name>
</gene>
<feature type="domain" description="Aminotransferase class I/classII large" evidence="7">
    <location>
        <begin position="33"/>
        <end position="384"/>
    </location>
</feature>
<dbReference type="SUPFAM" id="SSF53383">
    <property type="entry name" value="PLP-dependent transferases"/>
    <property type="match status" value="1"/>
</dbReference>
<dbReference type="Proteomes" id="UP000301751">
    <property type="component" value="Unassembled WGS sequence"/>
</dbReference>
<dbReference type="CDD" id="cd00609">
    <property type="entry name" value="AAT_like"/>
    <property type="match status" value="1"/>
</dbReference>
<evidence type="ECO:0000259" key="7">
    <source>
        <dbReference type="Pfam" id="PF00155"/>
    </source>
</evidence>
<dbReference type="GO" id="GO:0008483">
    <property type="term" value="F:transaminase activity"/>
    <property type="evidence" value="ECO:0007669"/>
    <property type="project" value="UniProtKB-KW"/>
</dbReference>
<organism evidence="8 9">
    <name type="scientific">Pseudaquabacterium pictum</name>
    <dbReference type="NCBI Taxonomy" id="2315236"/>
    <lineage>
        <taxon>Bacteria</taxon>
        <taxon>Pseudomonadati</taxon>
        <taxon>Pseudomonadota</taxon>
        <taxon>Betaproteobacteria</taxon>
        <taxon>Burkholderiales</taxon>
        <taxon>Sphaerotilaceae</taxon>
        <taxon>Pseudaquabacterium</taxon>
    </lineage>
</organism>
<keyword evidence="4 6" id="KW-0808">Transferase</keyword>
<keyword evidence="5" id="KW-0663">Pyridoxal phosphate</keyword>
<evidence type="ECO:0000256" key="2">
    <source>
        <dbReference type="ARBA" id="ARBA00007441"/>
    </source>
</evidence>
<dbReference type="GO" id="GO:0006520">
    <property type="term" value="P:amino acid metabolic process"/>
    <property type="evidence" value="ECO:0007669"/>
    <property type="project" value="InterPro"/>
</dbReference>
<accession>A0A480AQG2</accession>
<dbReference type="InterPro" id="IPR004838">
    <property type="entry name" value="NHTrfase_class1_PyrdxlP-BS"/>
</dbReference>
<dbReference type="RefSeq" id="WP_137731686.1">
    <property type="nucleotide sequence ID" value="NZ_BJCL01000002.1"/>
</dbReference>
<evidence type="ECO:0000256" key="3">
    <source>
        <dbReference type="ARBA" id="ARBA00022576"/>
    </source>
</evidence>
<dbReference type="PANTHER" id="PTHR46383:SF1">
    <property type="entry name" value="ASPARTATE AMINOTRANSFERASE"/>
    <property type="match status" value="1"/>
</dbReference>
<dbReference type="EMBL" id="BJCL01000002">
    <property type="protein sequence ID" value="GCL61925.1"/>
    <property type="molecule type" value="Genomic_DNA"/>
</dbReference>
<dbReference type="Pfam" id="PF00155">
    <property type="entry name" value="Aminotran_1_2"/>
    <property type="match status" value="1"/>
</dbReference>
<dbReference type="EC" id="2.6.1.-" evidence="6"/>
<evidence type="ECO:0000256" key="5">
    <source>
        <dbReference type="ARBA" id="ARBA00022898"/>
    </source>
</evidence>
<dbReference type="OrthoDB" id="9803354at2"/>
<evidence type="ECO:0000256" key="1">
    <source>
        <dbReference type="ARBA" id="ARBA00001933"/>
    </source>
</evidence>
<comment type="similarity">
    <text evidence="2 6">Belongs to the class-I pyridoxal-phosphate-dependent aminotransferase family.</text>
</comment>
<dbReference type="InterPro" id="IPR050596">
    <property type="entry name" value="AspAT/PAT-like"/>
</dbReference>
<dbReference type="Gene3D" id="3.90.1150.10">
    <property type="entry name" value="Aspartate Aminotransferase, domain 1"/>
    <property type="match status" value="1"/>
</dbReference>
<name>A0A480AQG2_9BURK</name>
<keyword evidence="9" id="KW-1185">Reference proteome</keyword>
<dbReference type="PROSITE" id="PS00105">
    <property type="entry name" value="AA_TRANSFER_CLASS_1"/>
    <property type="match status" value="1"/>
</dbReference>
<comment type="cofactor">
    <cofactor evidence="1 6">
        <name>pyridoxal 5'-phosphate</name>
        <dbReference type="ChEBI" id="CHEBI:597326"/>
    </cofactor>
</comment>
<evidence type="ECO:0000256" key="4">
    <source>
        <dbReference type="ARBA" id="ARBA00022679"/>
    </source>
</evidence>
<dbReference type="InterPro" id="IPR015421">
    <property type="entry name" value="PyrdxlP-dep_Trfase_major"/>
</dbReference>
<reference evidence="9" key="1">
    <citation type="submission" date="2019-03" db="EMBL/GenBank/DDBJ databases">
        <title>Aquabacterium pictum sp.nov., the first bacteriochlorophyll a-containing freshwater bacterium in the genus Aquabacterium of the class Betaproteobacteria.</title>
        <authorList>
            <person name="Hirose S."/>
            <person name="Tank M."/>
            <person name="Hara E."/>
            <person name="Tamaki H."/>
            <person name="Takaichi S."/>
            <person name="Haruta S."/>
            <person name="Hanada S."/>
        </authorList>
    </citation>
    <scope>NUCLEOTIDE SEQUENCE [LARGE SCALE GENOMIC DNA]</scope>
    <source>
        <strain evidence="9">W35</strain>
    </source>
</reference>